<reference evidence="3 4" key="1">
    <citation type="submission" date="2016-10" db="EMBL/GenBank/DDBJ databases">
        <authorList>
            <person name="de Groot N.N."/>
        </authorList>
    </citation>
    <scope>NUCLEOTIDE SEQUENCE [LARGE SCALE GENOMIC DNA]</scope>
    <source>
        <strain evidence="3 4">CGMCC 1.7659</strain>
    </source>
</reference>
<dbReference type="EMBL" id="FOVF01000008">
    <property type="protein sequence ID" value="SFN21816.1"/>
    <property type="molecule type" value="Genomic_DNA"/>
</dbReference>
<dbReference type="InterPro" id="IPR051781">
    <property type="entry name" value="Metallo-dep_Hydrolase"/>
</dbReference>
<gene>
    <name evidence="3" type="ORF">SAMN05216289_10856</name>
</gene>
<dbReference type="GO" id="GO:0016810">
    <property type="term" value="F:hydrolase activity, acting on carbon-nitrogen (but not peptide) bonds"/>
    <property type="evidence" value="ECO:0007669"/>
    <property type="project" value="InterPro"/>
</dbReference>
<dbReference type="InterPro" id="IPR011059">
    <property type="entry name" value="Metal-dep_hydrolase_composite"/>
</dbReference>
<dbReference type="Pfam" id="PF01979">
    <property type="entry name" value="Amidohydro_1"/>
    <property type="match status" value="1"/>
</dbReference>
<dbReference type="SUPFAM" id="SSF51556">
    <property type="entry name" value="Metallo-dependent hydrolases"/>
    <property type="match status" value="1"/>
</dbReference>
<protein>
    <submittedName>
        <fullName evidence="3">Amidohydrolase family protein</fullName>
    </submittedName>
</protein>
<evidence type="ECO:0000313" key="4">
    <source>
        <dbReference type="Proteomes" id="UP000198575"/>
    </source>
</evidence>
<evidence type="ECO:0000256" key="1">
    <source>
        <dbReference type="SAM" id="SignalP"/>
    </source>
</evidence>
<dbReference type="PANTHER" id="PTHR43135:SF3">
    <property type="entry name" value="ALPHA-D-RIBOSE 1-METHYLPHOSPHONATE 5-TRIPHOSPHATE DIPHOSPHATASE"/>
    <property type="match status" value="1"/>
</dbReference>
<organism evidence="3 4">
    <name type="scientific">Dokdonella immobilis</name>
    <dbReference type="NCBI Taxonomy" id="578942"/>
    <lineage>
        <taxon>Bacteria</taxon>
        <taxon>Pseudomonadati</taxon>
        <taxon>Pseudomonadota</taxon>
        <taxon>Gammaproteobacteria</taxon>
        <taxon>Lysobacterales</taxon>
        <taxon>Rhodanobacteraceae</taxon>
        <taxon>Dokdonella</taxon>
    </lineage>
</organism>
<dbReference type="InterPro" id="IPR032466">
    <property type="entry name" value="Metal_Hydrolase"/>
</dbReference>
<dbReference type="Gene3D" id="1.20.58.520">
    <property type="entry name" value="Amidohydrolase"/>
    <property type="match status" value="1"/>
</dbReference>
<feature type="domain" description="Amidohydrolase-related" evidence="2">
    <location>
        <begin position="307"/>
        <end position="647"/>
    </location>
</feature>
<dbReference type="Gene3D" id="2.30.40.10">
    <property type="entry name" value="Urease, subunit C, domain 1"/>
    <property type="match status" value="1"/>
</dbReference>
<dbReference type="OrthoDB" id="6190564at2"/>
<dbReference type="InterPro" id="IPR006680">
    <property type="entry name" value="Amidohydro-rel"/>
</dbReference>
<dbReference type="AlphaFoldDB" id="A0A1I4X8P7"/>
<dbReference type="RefSeq" id="WP_092406751.1">
    <property type="nucleotide sequence ID" value="NZ_FOVF01000008.1"/>
</dbReference>
<name>A0A1I4X8P7_9GAMM</name>
<dbReference type="Gene3D" id="3.40.50.10910">
    <property type="entry name" value="Amidohydrolase"/>
    <property type="match status" value="1"/>
</dbReference>
<feature type="signal peptide" evidence="1">
    <location>
        <begin position="1"/>
        <end position="22"/>
    </location>
</feature>
<proteinExistence type="predicted"/>
<sequence>MSLFRALMATAVLVMLQSAAQADESFSVIFGGKVLGHLTTTTNDGETRVDFDYKNNGRGPTLAETIRLDGKGLPTAWTIQGATTFGSKVDEHFEQVGDKAQWTDSVGSGSLDSPEHRLYIGQGASPWALGLYARALLGDIDRTLPTLPGGSVHLDEGEPISVSDGKTTERVRSVALSGLELNPSYLLLDEKQALFAYITPSFVIVRKGFEGEEVRLRGIAAQLSTTRFETIQKETAHRFEAPLRIRNVRVFDPHTLALSASVSVLVSGQRIAAVEPLDSPATPGEVLIDGEGGSLVAGLNDMHGHVSQEGALLNVAAGVTSMRDMGNDNAVLAKLIERIEAGTIAGPRITRSGFIEGKSPFSANNGILVDSQQAAIDAVRWYGARGFWQVKLYNSMNPAWAKATAAEAHRLGMRVDGHVPAFSNADAMIDAGFDELTHINQIMLGWVLAPDEDTRTLLRLTALRRLPGLDLQSTKVQHTIDHIVARKVAVEPTIGIHEALLLSRDGEVPAGKVDTIEHLPIGVQRDAKRAWSDMSAPGDAEAYAGAWQQILATLRMMRERGILLIPGTDTGGSFSYHRELELFEKIGYSAPEVLKRATWDMAEYLGREQSLGSIEKGKLADFFLVAGDPTKDLKAIKRIRMVVKDGVVYFPSEVYPHFGIKPFAEPPKLTAPKS</sequence>
<evidence type="ECO:0000313" key="3">
    <source>
        <dbReference type="EMBL" id="SFN21816.1"/>
    </source>
</evidence>
<dbReference type="PANTHER" id="PTHR43135">
    <property type="entry name" value="ALPHA-D-RIBOSE 1-METHYLPHOSPHONATE 5-TRIPHOSPHATE DIPHOSPHATASE"/>
    <property type="match status" value="1"/>
</dbReference>
<feature type="chain" id="PRO_5011550098" evidence="1">
    <location>
        <begin position="23"/>
        <end position="674"/>
    </location>
</feature>
<dbReference type="Proteomes" id="UP000198575">
    <property type="component" value="Unassembled WGS sequence"/>
</dbReference>
<keyword evidence="1" id="KW-0732">Signal</keyword>
<accession>A0A1I4X8P7</accession>
<dbReference type="Gene3D" id="3.30.110.90">
    <property type="entry name" value="Amidohydrolase"/>
    <property type="match status" value="1"/>
</dbReference>
<keyword evidence="3" id="KW-0378">Hydrolase</keyword>
<dbReference type="SUPFAM" id="SSF51338">
    <property type="entry name" value="Composite domain of metallo-dependent hydrolases"/>
    <property type="match status" value="1"/>
</dbReference>
<evidence type="ECO:0000259" key="2">
    <source>
        <dbReference type="Pfam" id="PF01979"/>
    </source>
</evidence>
<dbReference type="STRING" id="578942.SAMN05216289_10856"/>
<keyword evidence="4" id="KW-1185">Reference proteome</keyword>